<sequence length="351" mass="38916">MKGVNPADASRVLKTLVDVWDTAAERMLLTVARRLARGIDEPGWAEQKSREALAVSGELRGIMRQVPTEETAVAALQEAYALGERAAESLGERFVASNPSKVIRLATLFARKLRGTYVPVTRAHEDVFQRAVTESELLMQTGTMVRREAVASTVDRLLTEGVDRFAAGDGKRWHLDAYVRMAGRTVAQHTMIEGQLDGMVARGKDLVVISDSVRECRLCRPWESKLLSISGSSVGAEVDGLVVVGSVAEARAAGLWHPNCTHRADPYVSGLTRVPEPRENPEGYEQQQKLRRLEREVRQLKRTLLAVQQLGDTQAARDLRRKIRVKSEQIAAHTEASGLNRRRERERLVGG</sequence>
<feature type="coiled-coil region" evidence="1">
    <location>
        <begin position="283"/>
        <end position="310"/>
    </location>
</feature>
<accession>A0A1H9TDS2</accession>
<dbReference type="STRING" id="402600.SAMN05216188_11862"/>
<evidence type="ECO:0000313" key="2">
    <source>
        <dbReference type="EMBL" id="SER95395.1"/>
    </source>
</evidence>
<dbReference type="GO" id="GO:0005198">
    <property type="term" value="F:structural molecule activity"/>
    <property type="evidence" value="ECO:0007669"/>
    <property type="project" value="InterPro"/>
</dbReference>
<dbReference type="OrthoDB" id="3197444at2"/>
<dbReference type="EMBL" id="FOFR01000018">
    <property type="protein sequence ID" value="SER95395.1"/>
    <property type="molecule type" value="Genomic_DNA"/>
</dbReference>
<dbReference type="Proteomes" id="UP000199352">
    <property type="component" value="Unassembled WGS sequence"/>
</dbReference>
<proteinExistence type="predicted"/>
<dbReference type="Pfam" id="PF06152">
    <property type="entry name" value="Phage_min_cap2"/>
    <property type="match status" value="1"/>
</dbReference>
<dbReference type="AlphaFoldDB" id="A0A1H9TDS2"/>
<name>A0A1H9TDS2_9PSEU</name>
<protein>
    <submittedName>
        <fullName evidence="2">Phage minor capsid protein 2</fullName>
    </submittedName>
</protein>
<dbReference type="RefSeq" id="WP_089957367.1">
    <property type="nucleotide sequence ID" value="NZ_FOFR01000018.1"/>
</dbReference>
<dbReference type="InterPro" id="IPR009319">
    <property type="entry name" value="Phage_A118_VSP1"/>
</dbReference>
<evidence type="ECO:0000256" key="1">
    <source>
        <dbReference type="SAM" id="Coils"/>
    </source>
</evidence>
<keyword evidence="1" id="KW-0175">Coiled coil</keyword>
<keyword evidence="3" id="KW-1185">Reference proteome</keyword>
<reference evidence="3" key="1">
    <citation type="submission" date="2016-10" db="EMBL/GenBank/DDBJ databases">
        <authorList>
            <person name="Varghese N."/>
            <person name="Submissions S."/>
        </authorList>
    </citation>
    <scope>NUCLEOTIDE SEQUENCE [LARGE SCALE GENOMIC DNA]</scope>
    <source>
        <strain evidence="3">CGMCC 4.3525</strain>
    </source>
</reference>
<gene>
    <name evidence="2" type="ORF">SAMN05216188_11862</name>
</gene>
<evidence type="ECO:0000313" key="3">
    <source>
        <dbReference type="Proteomes" id="UP000199352"/>
    </source>
</evidence>
<organism evidence="2 3">
    <name type="scientific">Lentzea xinjiangensis</name>
    <dbReference type="NCBI Taxonomy" id="402600"/>
    <lineage>
        <taxon>Bacteria</taxon>
        <taxon>Bacillati</taxon>
        <taxon>Actinomycetota</taxon>
        <taxon>Actinomycetes</taxon>
        <taxon>Pseudonocardiales</taxon>
        <taxon>Pseudonocardiaceae</taxon>
        <taxon>Lentzea</taxon>
    </lineage>
</organism>